<comment type="caution">
    <text evidence="2">The sequence shown here is derived from an EMBL/GenBank/DDBJ whole genome shotgun (WGS) entry which is preliminary data.</text>
</comment>
<name>A0A9Q0E405_9TELE</name>
<proteinExistence type="predicted"/>
<organism evidence="2 3">
    <name type="scientific">Muraenolepis orangiensis</name>
    <name type="common">Patagonian moray cod</name>
    <dbReference type="NCBI Taxonomy" id="630683"/>
    <lineage>
        <taxon>Eukaryota</taxon>
        <taxon>Metazoa</taxon>
        <taxon>Chordata</taxon>
        <taxon>Craniata</taxon>
        <taxon>Vertebrata</taxon>
        <taxon>Euteleostomi</taxon>
        <taxon>Actinopterygii</taxon>
        <taxon>Neopterygii</taxon>
        <taxon>Teleostei</taxon>
        <taxon>Neoteleostei</taxon>
        <taxon>Acanthomorphata</taxon>
        <taxon>Zeiogadaria</taxon>
        <taxon>Gadariae</taxon>
        <taxon>Gadiformes</taxon>
        <taxon>Muraenolepidoidei</taxon>
        <taxon>Muraenolepididae</taxon>
        <taxon>Muraenolepis</taxon>
    </lineage>
</organism>
<gene>
    <name evidence="2" type="ORF">NHX12_001164</name>
</gene>
<evidence type="ECO:0000313" key="3">
    <source>
        <dbReference type="Proteomes" id="UP001148018"/>
    </source>
</evidence>
<reference evidence="2" key="1">
    <citation type="submission" date="2022-07" db="EMBL/GenBank/DDBJ databases">
        <title>Chromosome-level genome of Muraenolepis orangiensis.</title>
        <authorList>
            <person name="Kim J."/>
        </authorList>
    </citation>
    <scope>NUCLEOTIDE SEQUENCE</scope>
    <source>
        <strain evidence="2">KU_S4_2022</strain>
        <tissue evidence="2">Muscle</tissue>
    </source>
</reference>
<sequence length="473" mass="51810">ETYTEIAGMQRFGAFYMDYLYTMENGGGKGIVSLLFTLLVCLWGVGSQDFPTVAAAAAAKEEPAPAVQETSIKRLVVGPLDVRLHSSAVHRLLKMVACAIDHEYEPYCKPEPDLVEERRAPATPEELLALEEFIPTRLTCLTLLKASVTVCVAEFNLLHTLMPVLMGQKAPPGPPNVAAFQPVRPLPALRFQVERVNVEHTVPMYGPELVSLVSALSQPSDNLLHHCYAHCYLKVFEFQAGLTCQGTAGSFLPLLPIIPSFSTALYGKLLQLPSCCLLIQTLRLFPCFPFPTPHPTLFTPARTKRSSVPTTECIFELPHFTVQATMAQALLLQALCQSWTHSLGNGSPQALSEGLLHQVFRAPGPVNSSSGEKLFWHVELAGQRQTAGMWSEALGFFGNGVQRDGEEVMCRGRAREGKTGGGGGGKRGSDTSYDTTRNVALGRVMFWNYDGAHKPRQRCWPSHINLQHGPEVV</sequence>
<evidence type="ECO:0000313" key="2">
    <source>
        <dbReference type="EMBL" id="KAJ3597647.1"/>
    </source>
</evidence>
<dbReference type="PANTHER" id="PTHR12517:SF0">
    <property type="entry name" value="INTERMEMBRANE LIPID TRANSFER PROTEIN VPS13B"/>
    <property type="match status" value="1"/>
</dbReference>
<dbReference type="InterPro" id="IPR039782">
    <property type="entry name" value="VPS13B"/>
</dbReference>
<evidence type="ECO:0000256" key="1">
    <source>
        <dbReference type="SAM" id="MobiDB-lite"/>
    </source>
</evidence>
<dbReference type="Proteomes" id="UP001148018">
    <property type="component" value="Unassembled WGS sequence"/>
</dbReference>
<dbReference type="AlphaFoldDB" id="A0A9Q0E405"/>
<feature type="non-terminal residue" evidence="2">
    <location>
        <position position="1"/>
    </location>
</feature>
<accession>A0A9Q0E405</accession>
<dbReference type="OrthoDB" id="445152at2759"/>
<dbReference type="EMBL" id="JANIIK010000109">
    <property type="protein sequence ID" value="KAJ3597647.1"/>
    <property type="molecule type" value="Genomic_DNA"/>
</dbReference>
<dbReference type="PANTHER" id="PTHR12517">
    <property type="entry name" value="VACUOLAR PROTEIN SORTING-ASSOCIATED PROTEIN 13B"/>
    <property type="match status" value="1"/>
</dbReference>
<keyword evidence="3" id="KW-1185">Reference proteome</keyword>
<feature type="region of interest" description="Disordered" evidence="1">
    <location>
        <begin position="413"/>
        <end position="434"/>
    </location>
</feature>
<protein>
    <submittedName>
        <fullName evidence="2">Uncharacterized protein</fullName>
    </submittedName>
</protein>